<name>A0ABU9DN25_9BACL</name>
<proteinExistence type="predicted"/>
<dbReference type="InterPro" id="IPR009061">
    <property type="entry name" value="DNA-bd_dom_put_sf"/>
</dbReference>
<dbReference type="NCBIfam" id="TIGR01764">
    <property type="entry name" value="excise"/>
    <property type="match status" value="1"/>
</dbReference>
<evidence type="ECO:0000259" key="1">
    <source>
        <dbReference type="Pfam" id="PF12728"/>
    </source>
</evidence>
<dbReference type="InterPro" id="IPR010093">
    <property type="entry name" value="SinI_DNA-bd"/>
</dbReference>
<sequence>MAKYTTLIELGMNEGINEEFEAIPDKTTLSPSNVAKMLNVSLETVRRWCRQDKIPSYSWGGKYVIKGSDFKEFMRRGRNHSKLS</sequence>
<dbReference type="EMBL" id="JBBPCC010000013">
    <property type="protein sequence ID" value="MEK8130266.1"/>
    <property type="molecule type" value="Genomic_DNA"/>
</dbReference>
<dbReference type="Proteomes" id="UP001469365">
    <property type="component" value="Unassembled WGS sequence"/>
</dbReference>
<evidence type="ECO:0000313" key="3">
    <source>
        <dbReference type="Proteomes" id="UP001469365"/>
    </source>
</evidence>
<dbReference type="Pfam" id="PF12728">
    <property type="entry name" value="HTH_17"/>
    <property type="match status" value="1"/>
</dbReference>
<organism evidence="2 3">
    <name type="scientific">Paenibacillus filicis</name>
    <dbReference type="NCBI Taxonomy" id="669464"/>
    <lineage>
        <taxon>Bacteria</taxon>
        <taxon>Bacillati</taxon>
        <taxon>Bacillota</taxon>
        <taxon>Bacilli</taxon>
        <taxon>Bacillales</taxon>
        <taxon>Paenibacillaceae</taxon>
        <taxon>Paenibacillus</taxon>
    </lineage>
</organism>
<dbReference type="RefSeq" id="WP_341417390.1">
    <property type="nucleotide sequence ID" value="NZ_JBBPCC010000013.1"/>
</dbReference>
<feature type="domain" description="Helix-turn-helix" evidence="1">
    <location>
        <begin position="29"/>
        <end position="77"/>
    </location>
</feature>
<comment type="caution">
    <text evidence="2">The sequence shown here is derived from an EMBL/GenBank/DDBJ whole genome shotgun (WGS) entry which is preliminary data.</text>
</comment>
<accession>A0ABU9DN25</accession>
<dbReference type="InterPro" id="IPR041657">
    <property type="entry name" value="HTH_17"/>
</dbReference>
<keyword evidence="3" id="KW-1185">Reference proteome</keyword>
<reference evidence="2 3" key="1">
    <citation type="submission" date="2024-04" db="EMBL/GenBank/DDBJ databases">
        <title>draft genome sequnece of Paenibacillus filicis.</title>
        <authorList>
            <person name="Kim D.-U."/>
        </authorList>
    </citation>
    <scope>NUCLEOTIDE SEQUENCE [LARGE SCALE GENOMIC DNA]</scope>
    <source>
        <strain evidence="2 3">KACC14197</strain>
    </source>
</reference>
<dbReference type="Gene3D" id="1.10.1660.10">
    <property type="match status" value="1"/>
</dbReference>
<protein>
    <submittedName>
        <fullName evidence="2">Helix-turn-helix domain-containing protein</fullName>
    </submittedName>
</protein>
<evidence type="ECO:0000313" key="2">
    <source>
        <dbReference type="EMBL" id="MEK8130266.1"/>
    </source>
</evidence>
<gene>
    <name evidence="2" type="ORF">WMW72_20370</name>
</gene>
<dbReference type="SUPFAM" id="SSF46955">
    <property type="entry name" value="Putative DNA-binding domain"/>
    <property type="match status" value="1"/>
</dbReference>